<evidence type="ECO:0000256" key="12">
    <source>
        <dbReference type="RuleBase" id="RU364031"/>
    </source>
</evidence>
<keyword evidence="12" id="KW-0349">Heme</keyword>
<evidence type="ECO:0000256" key="1">
    <source>
        <dbReference type="ARBA" id="ARBA00004448"/>
    </source>
</evidence>
<dbReference type="OMA" id="VYDYARP"/>
<dbReference type="GO" id="GO:0006099">
    <property type="term" value="P:tricarboxylic acid cycle"/>
    <property type="evidence" value="ECO:0007669"/>
    <property type="project" value="UniProtKB-KW"/>
</dbReference>
<dbReference type="EnsemblMetazoa" id="CapteT158925">
    <property type="protein sequence ID" value="CapteP158925"/>
    <property type="gene ID" value="CapteG158925"/>
</dbReference>
<dbReference type="PANTHER" id="PTHR13337">
    <property type="entry name" value="SUCCINATE DEHYDROGENASE"/>
    <property type="match status" value="1"/>
</dbReference>
<organism evidence="13">
    <name type="scientific">Capitella teleta</name>
    <name type="common">Polychaete worm</name>
    <dbReference type="NCBI Taxonomy" id="283909"/>
    <lineage>
        <taxon>Eukaryota</taxon>
        <taxon>Metazoa</taxon>
        <taxon>Spiralia</taxon>
        <taxon>Lophotrochozoa</taxon>
        <taxon>Annelida</taxon>
        <taxon>Polychaeta</taxon>
        <taxon>Sedentaria</taxon>
        <taxon>Scolecida</taxon>
        <taxon>Capitellidae</taxon>
        <taxon>Capitella</taxon>
    </lineage>
</organism>
<dbReference type="Pfam" id="PF05328">
    <property type="entry name" value="CybS"/>
    <property type="match status" value="1"/>
</dbReference>
<gene>
    <name evidence="13" type="ORF">CAPTEDRAFT_158925</name>
</gene>
<evidence type="ECO:0000256" key="9">
    <source>
        <dbReference type="ARBA" id="ARBA00023136"/>
    </source>
</evidence>
<reference evidence="14" key="3">
    <citation type="submission" date="2015-06" db="UniProtKB">
        <authorList>
            <consortium name="EnsemblMetazoa"/>
        </authorList>
    </citation>
    <scope>IDENTIFICATION</scope>
</reference>
<evidence type="ECO:0000256" key="4">
    <source>
        <dbReference type="ARBA" id="ARBA00022692"/>
    </source>
</evidence>
<dbReference type="Proteomes" id="UP000014760">
    <property type="component" value="Unassembled WGS sequence"/>
</dbReference>
<feature type="transmembrane region" description="Helical" evidence="12">
    <location>
        <begin position="70"/>
        <end position="90"/>
    </location>
</feature>
<dbReference type="OrthoDB" id="18577at2759"/>
<comment type="similarity">
    <text evidence="2 12">Belongs to the CybS family.</text>
</comment>
<comment type="caution">
    <text evidence="12">Lacks conserved residue(s) required for the propagation of feature annotation.</text>
</comment>
<keyword evidence="15" id="KW-1185">Reference proteome</keyword>
<dbReference type="STRING" id="283909.R7TLQ8"/>
<dbReference type="Gene3D" id="1.20.1300.10">
    <property type="entry name" value="Fumarate reductase/succinate dehydrogenase, transmembrane subunit"/>
    <property type="match status" value="1"/>
</dbReference>
<dbReference type="InterPro" id="IPR007992">
    <property type="entry name" value="CybS"/>
</dbReference>
<keyword evidence="11" id="KW-0408">Iron</keyword>
<keyword evidence="4 12" id="KW-0812">Transmembrane</keyword>
<dbReference type="HOGENOM" id="CLU_096618_1_0_1"/>
<evidence type="ECO:0000256" key="10">
    <source>
        <dbReference type="PIRSR" id="PIRSR607992-1"/>
    </source>
</evidence>
<reference evidence="15" key="1">
    <citation type="submission" date="2012-12" db="EMBL/GenBank/DDBJ databases">
        <authorList>
            <person name="Hellsten U."/>
            <person name="Grimwood J."/>
            <person name="Chapman J.A."/>
            <person name="Shapiro H."/>
            <person name="Aerts A."/>
            <person name="Otillar R.P."/>
            <person name="Terry A.Y."/>
            <person name="Boore J.L."/>
            <person name="Simakov O."/>
            <person name="Marletaz F."/>
            <person name="Cho S.-J."/>
            <person name="Edsinger-Gonzales E."/>
            <person name="Havlak P."/>
            <person name="Kuo D.-H."/>
            <person name="Larsson T."/>
            <person name="Lv J."/>
            <person name="Arendt D."/>
            <person name="Savage R."/>
            <person name="Osoegawa K."/>
            <person name="de Jong P."/>
            <person name="Lindberg D.R."/>
            <person name="Seaver E.C."/>
            <person name="Weisblat D.A."/>
            <person name="Putnam N.H."/>
            <person name="Grigoriev I.V."/>
            <person name="Rokhsar D.S."/>
        </authorList>
    </citation>
    <scope>NUCLEOTIDE SEQUENCE</scope>
    <source>
        <strain evidence="15">I ESC-2004</strain>
    </source>
</reference>
<evidence type="ECO:0000256" key="2">
    <source>
        <dbReference type="ARBA" id="ARBA00007294"/>
    </source>
</evidence>
<dbReference type="PANTHER" id="PTHR13337:SF2">
    <property type="entry name" value="SUCCINATE DEHYDROGENASE [UBIQUINONE] CYTOCHROME B SMALL SUBUNIT, MITOCHONDRIAL"/>
    <property type="match status" value="1"/>
</dbReference>
<keyword evidence="3 12" id="KW-0813">Transport</keyword>
<reference evidence="13 15" key="2">
    <citation type="journal article" date="2013" name="Nature">
        <title>Insights into bilaterian evolution from three spiralian genomes.</title>
        <authorList>
            <person name="Simakov O."/>
            <person name="Marletaz F."/>
            <person name="Cho S.J."/>
            <person name="Edsinger-Gonzales E."/>
            <person name="Havlak P."/>
            <person name="Hellsten U."/>
            <person name="Kuo D.H."/>
            <person name="Larsson T."/>
            <person name="Lv J."/>
            <person name="Arendt D."/>
            <person name="Savage R."/>
            <person name="Osoegawa K."/>
            <person name="de Jong P."/>
            <person name="Grimwood J."/>
            <person name="Chapman J.A."/>
            <person name="Shapiro H."/>
            <person name="Aerts A."/>
            <person name="Otillar R.P."/>
            <person name="Terry A.Y."/>
            <person name="Boore J.L."/>
            <person name="Grigoriev I.V."/>
            <person name="Lindberg D.R."/>
            <person name="Seaver E.C."/>
            <person name="Weisblat D.A."/>
            <person name="Putnam N.H."/>
            <person name="Rokhsar D.S."/>
        </authorList>
    </citation>
    <scope>NUCLEOTIDE SEQUENCE</scope>
    <source>
        <strain evidence="13 15">I ESC-2004</strain>
    </source>
</reference>
<keyword evidence="8 12" id="KW-0496">Mitochondrion</keyword>
<evidence type="ECO:0000313" key="13">
    <source>
        <dbReference type="EMBL" id="ELT94758.1"/>
    </source>
</evidence>
<keyword evidence="5 12" id="KW-0999">Mitochondrion inner membrane</keyword>
<keyword evidence="9 12" id="KW-0472">Membrane</keyword>
<evidence type="ECO:0000256" key="5">
    <source>
        <dbReference type="ARBA" id="ARBA00022792"/>
    </source>
</evidence>
<feature type="transmembrane region" description="Helical" evidence="12">
    <location>
        <begin position="126"/>
        <end position="143"/>
    </location>
</feature>
<dbReference type="EMBL" id="AMQN01012147">
    <property type="status" value="NOT_ANNOTATED_CDS"/>
    <property type="molecule type" value="Genomic_DNA"/>
</dbReference>
<keyword evidence="7 12" id="KW-1133">Transmembrane helix</keyword>
<dbReference type="SUPFAM" id="SSF81343">
    <property type="entry name" value="Fumarate reductase respiratory complex transmembrane subunits"/>
    <property type="match status" value="1"/>
</dbReference>
<proteinExistence type="inferred from homology"/>
<comment type="subcellular location">
    <subcellularLocation>
        <location evidence="1 12">Mitochondrion inner membrane</location>
        <topology evidence="1 12">Multi-pass membrane protein</topology>
    </subcellularLocation>
</comment>
<dbReference type="GO" id="GO:0046872">
    <property type="term" value="F:metal ion binding"/>
    <property type="evidence" value="ECO:0007669"/>
    <property type="project" value="UniProtKB-KW"/>
</dbReference>
<dbReference type="GO" id="GO:0005743">
    <property type="term" value="C:mitochondrial inner membrane"/>
    <property type="evidence" value="ECO:0007669"/>
    <property type="project" value="UniProtKB-SubCell"/>
</dbReference>
<evidence type="ECO:0000256" key="11">
    <source>
        <dbReference type="PIRSR" id="PIRSR607992-2"/>
    </source>
</evidence>
<keyword evidence="12" id="KW-0816">Tricarboxylic acid cycle</keyword>
<comment type="function">
    <text evidence="12">Membrane-anchoring subunit of succinate dehydrogenase (SDH) that is involved in complex II of the mitochondrial electron transport chain and is responsible for transferring electrons from succinate to ubiquinone (coenzyme Q).</text>
</comment>
<evidence type="ECO:0000313" key="15">
    <source>
        <dbReference type="Proteomes" id="UP000014760"/>
    </source>
</evidence>
<dbReference type="EMBL" id="KB309327">
    <property type="protein sequence ID" value="ELT94758.1"/>
    <property type="molecule type" value="Genomic_DNA"/>
</dbReference>
<protein>
    <recommendedName>
        <fullName evidence="12">Succinate dehydrogenase [ubiquinone] cytochrome b small subunit</fullName>
    </recommendedName>
</protein>
<evidence type="ECO:0000313" key="14">
    <source>
        <dbReference type="EnsemblMetazoa" id="CapteP158925"/>
    </source>
</evidence>
<keyword evidence="12" id="KW-0249">Electron transport</keyword>
<evidence type="ECO:0000256" key="6">
    <source>
        <dbReference type="ARBA" id="ARBA00022946"/>
    </source>
</evidence>
<feature type="binding site" description="axial binding residue" evidence="11">
    <location>
        <position position="101"/>
    </location>
    <ligand>
        <name>heme b</name>
        <dbReference type="ChEBI" id="CHEBI:60344"/>
        <note>ligand shared with SDHC</note>
    </ligand>
    <ligandPart>
        <name>Fe</name>
        <dbReference type="ChEBI" id="CHEBI:18248"/>
    </ligandPart>
</feature>
<name>R7TLQ8_CAPTE</name>
<keyword evidence="6 12" id="KW-0809">Transit peptide</keyword>
<dbReference type="GO" id="GO:0006121">
    <property type="term" value="P:mitochondrial electron transport, succinate to ubiquinone"/>
    <property type="evidence" value="ECO:0007669"/>
    <property type="project" value="TreeGrafter"/>
</dbReference>
<dbReference type="GO" id="GO:0020037">
    <property type="term" value="F:heme binding"/>
    <property type="evidence" value="ECO:0007669"/>
    <property type="project" value="TreeGrafter"/>
</dbReference>
<accession>R7TLQ8</accession>
<evidence type="ECO:0000256" key="3">
    <source>
        <dbReference type="ARBA" id="ARBA00022448"/>
    </source>
</evidence>
<dbReference type="FunCoup" id="R7TLQ8">
    <property type="interactions" value="801"/>
</dbReference>
<sequence length="159" mass="17053">MSALALIRLGSRGLGAWSQAGLLQKAQPSLSALVQAKGLKVTPVQKGRVYGPEADNEKEVGTKHWVNERVIAVALLPIIPVALAFPNAVLDNVLVASVMLHTHWRLSGVVGDYIHGPIMPKICKPAVLVVSICALGGLLYFNYTDIGFANAVRMIYTEL</sequence>
<feature type="binding site" evidence="10">
    <location>
        <position position="113"/>
    </location>
    <ligand>
        <name>a ubiquinone</name>
        <dbReference type="ChEBI" id="CHEBI:16389"/>
        <note>ligand shared with IP/SDHB</note>
    </ligand>
</feature>
<dbReference type="AlphaFoldDB" id="R7TLQ8"/>
<dbReference type="GO" id="GO:0048039">
    <property type="term" value="F:ubiquinone binding"/>
    <property type="evidence" value="ECO:0007669"/>
    <property type="project" value="TreeGrafter"/>
</dbReference>
<evidence type="ECO:0000256" key="7">
    <source>
        <dbReference type="ARBA" id="ARBA00022989"/>
    </source>
</evidence>
<dbReference type="InterPro" id="IPR034804">
    <property type="entry name" value="SQR/QFR_C/D"/>
</dbReference>
<keyword evidence="11 12" id="KW-0479">Metal-binding</keyword>
<evidence type="ECO:0000256" key="8">
    <source>
        <dbReference type="ARBA" id="ARBA00023128"/>
    </source>
</evidence>